<reference evidence="16 17" key="1">
    <citation type="submission" date="2022-10" db="EMBL/GenBank/DDBJ databases">
        <title>Xanthomonas sp. H13-6.</title>
        <authorList>
            <person name="Liu X."/>
            <person name="Deng Z."/>
            <person name="Jiang Y."/>
            <person name="Yu T."/>
            <person name="Ai J."/>
        </authorList>
    </citation>
    <scope>NUCLEOTIDE SEQUENCE [LARGE SCALE GENOMIC DNA]</scope>
    <source>
        <strain evidence="16 17">H13-6</strain>
    </source>
</reference>
<comment type="subcellular location">
    <subcellularLocation>
        <location evidence="1 10">Cell outer membrane</location>
        <topology evidence="1 10">Multi-pass membrane protein</topology>
    </subcellularLocation>
</comment>
<keyword evidence="8 16" id="KW-0675">Receptor</keyword>
<keyword evidence="4 10" id="KW-1134">Transmembrane beta strand</keyword>
<dbReference type="SUPFAM" id="SSF56935">
    <property type="entry name" value="Porins"/>
    <property type="match status" value="1"/>
</dbReference>
<evidence type="ECO:0000256" key="8">
    <source>
        <dbReference type="ARBA" id="ARBA00023170"/>
    </source>
</evidence>
<evidence type="ECO:0000256" key="7">
    <source>
        <dbReference type="ARBA" id="ARBA00023136"/>
    </source>
</evidence>
<accession>A0ABT3JRQ8</accession>
<dbReference type="Proteomes" id="UP001209922">
    <property type="component" value="Unassembled WGS sequence"/>
</dbReference>
<feature type="chain" id="PRO_5046703726" evidence="13">
    <location>
        <begin position="33"/>
        <end position="745"/>
    </location>
</feature>
<keyword evidence="17" id="KW-1185">Reference proteome</keyword>
<comment type="caution">
    <text evidence="16">The sequence shown here is derived from an EMBL/GenBank/DDBJ whole genome shotgun (WGS) entry which is preliminary data.</text>
</comment>
<dbReference type="CDD" id="cd01347">
    <property type="entry name" value="ligand_gated_channel"/>
    <property type="match status" value="1"/>
</dbReference>
<evidence type="ECO:0000259" key="14">
    <source>
        <dbReference type="Pfam" id="PF00593"/>
    </source>
</evidence>
<dbReference type="InterPro" id="IPR037066">
    <property type="entry name" value="Plug_dom_sf"/>
</dbReference>
<dbReference type="InterPro" id="IPR010105">
    <property type="entry name" value="TonB_sidphr_rcpt"/>
</dbReference>
<evidence type="ECO:0000256" key="1">
    <source>
        <dbReference type="ARBA" id="ARBA00004571"/>
    </source>
</evidence>
<dbReference type="PANTHER" id="PTHR32552">
    <property type="entry name" value="FERRICHROME IRON RECEPTOR-RELATED"/>
    <property type="match status" value="1"/>
</dbReference>
<comment type="similarity">
    <text evidence="2 10 11">Belongs to the TonB-dependent receptor family.</text>
</comment>
<evidence type="ECO:0000256" key="6">
    <source>
        <dbReference type="ARBA" id="ARBA00023077"/>
    </source>
</evidence>
<dbReference type="EMBL" id="JAPCHY010000001">
    <property type="protein sequence ID" value="MCW4471174.1"/>
    <property type="molecule type" value="Genomic_DNA"/>
</dbReference>
<dbReference type="PANTHER" id="PTHR32552:SF74">
    <property type="entry name" value="HYDROXAMATE SIDEROPHORE RECEPTOR FHUE"/>
    <property type="match status" value="1"/>
</dbReference>
<dbReference type="PROSITE" id="PS51318">
    <property type="entry name" value="TAT"/>
    <property type="match status" value="1"/>
</dbReference>
<evidence type="ECO:0000256" key="2">
    <source>
        <dbReference type="ARBA" id="ARBA00009810"/>
    </source>
</evidence>
<evidence type="ECO:0000313" key="16">
    <source>
        <dbReference type="EMBL" id="MCW4471174.1"/>
    </source>
</evidence>
<keyword evidence="6 11" id="KW-0798">TonB box</keyword>
<keyword evidence="9 10" id="KW-0998">Cell outer membrane</keyword>
<dbReference type="Gene3D" id="2.170.130.10">
    <property type="entry name" value="TonB-dependent receptor, plug domain"/>
    <property type="match status" value="1"/>
</dbReference>
<evidence type="ECO:0000256" key="12">
    <source>
        <dbReference type="SAM" id="MobiDB-lite"/>
    </source>
</evidence>
<dbReference type="RefSeq" id="WP_265126117.1">
    <property type="nucleotide sequence ID" value="NZ_JAPCHY010000001.1"/>
</dbReference>
<dbReference type="PROSITE" id="PS52016">
    <property type="entry name" value="TONB_DEPENDENT_REC_3"/>
    <property type="match status" value="1"/>
</dbReference>
<evidence type="ECO:0000256" key="4">
    <source>
        <dbReference type="ARBA" id="ARBA00022452"/>
    </source>
</evidence>
<dbReference type="Pfam" id="PF07715">
    <property type="entry name" value="Plug"/>
    <property type="match status" value="1"/>
</dbReference>
<gene>
    <name evidence="16" type="ORF">OK345_01450</name>
</gene>
<dbReference type="NCBIfam" id="TIGR01783">
    <property type="entry name" value="TonB-siderophor"/>
    <property type="match status" value="1"/>
</dbReference>
<organism evidence="16 17">
    <name type="scientific">Xanthomonas chitinilytica</name>
    <dbReference type="NCBI Taxonomy" id="2989819"/>
    <lineage>
        <taxon>Bacteria</taxon>
        <taxon>Pseudomonadati</taxon>
        <taxon>Pseudomonadota</taxon>
        <taxon>Gammaproteobacteria</taxon>
        <taxon>Lysobacterales</taxon>
        <taxon>Lysobacteraceae</taxon>
        <taxon>Xanthomonas</taxon>
    </lineage>
</organism>
<evidence type="ECO:0000256" key="10">
    <source>
        <dbReference type="PROSITE-ProRule" id="PRU01360"/>
    </source>
</evidence>
<dbReference type="InterPro" id="IPR036942">
    <property type="entry name" value="Beta-barrel_TonB_sf"/>
</dbReference>
<evidence type="ECO:0000256" key="13">
    <source>
        <dbReference type="SAM" id="SignalP"/>
    </source>
</evidence>
<feature type="domain" description="TonB-dependent receptor plug" evidence="15">
    <location>
        <begin position="73"/>
        <end position="172"/>
    </location>
</feature>
<evidence type="ECO:0000256" key="3">
    <source>
        <dbReference type="ARBA" id="ARBA00022448"/>
    </source>
</evidence>
<dbReference type="Pfam" id="PF00593">
    <property type="entry name" value="TonB_dep_Rec_b-barrel"/>
    <property type="match status" value="1"/>
</dbReference>
<name>A0ABT3JRQ8_9XANT</name>
<keyword evidence="13" id="KW-0732">Signal</keyword>
<keyword evidence="7 10" id="KW-0472">Membrane</keyword>
<keyword evidence="5 10" id="KW-0812">Transmembrane</keyword>
<dbReference type="Gene3D" id="2.40.170.20">
    <property type="entry name" value="TonB-dependent receptor, beta-barrel domain"/>
    <property type="match status" value="1"/>
</dbReference>
<dbReference type="InterPro" id="IPR006311">
    <property type="entry name" value="TAT_signal"/>
</dbReference>
<proteinExistence type="inferred from homology"/>
<evidence type="ECO:0000313" key="17">
    <source>
        <dbReference type="Proteomes" id="UP001209922"/>
    </source>
</evidence>
<keyword evidence="3 10" id="KW-0813">Transport</keyword>
<sequence>MSRTPLPLPRRHALARSLAAACLLTALAPALAETAPADAATTLDAVQVKADRELSDSYTVRQANTATRLDLSLRHTPQSVTVVTRQRLDDMGLTSLSDVMGQVTGVAVSVTDSERINYVSRGYNINNFQVDGMLNTFGGYVKTNTDSVIYERIEVVRGATGLTTGAGDPSGTINFVRKRPTDEFAMGANLTLGRWGNRRLEADLGGPVALDGRIRARVVAAKQQSDSFRDVYQLDKDIFYGIVQADLGEHTLLEAGYEYQSPYTTGVTWGVVPYWGADGQPANLPRSTNLSATWSAWPIVEKTAFARLQHDFGNEWSVKAAFTRSRRDTQGSVWYGASGYPRADGSGVVAYIGQFGERGDMQVADLNLGGPFQLFGREHELVFGFGQSVRKGEVPATDYDLSMPGYDQVPDWRHWTGDVAPFPVTRLGYLQSRDELRQRAAYVAARLQLADPLLAVLGARYGSWETRSWNYAHDDAGNLTGTTRGGYKPDDSLTPYLGLVYDFSRHFSGYVSYTDIFQPQNYRDKNNNYLDPVVGDNWEAGIKGAFFDGRLNTSAAVFKGEKDNVAELDDSVPENSLPDGSSAYRSTGKGNKVEGWELEAQGSIGEHWNLSAGYTHARIENRLGVRQNTTTPLNLFRLNASWRPGGSDGRFWLGGGATWQSEIWRNSTKPAADYLTTGRTESARITQDAFYLLNLSAGWRFDENVSAQLNINNLLDKAYYNNVGFYNGVYWGEPRNVMLTLRWKL</sequence>
<evidence type="ECO:0000256" key="11">
    <source>
        <dbReference type="RuleBase" id="RU003357"/>
    </source>
</evidence>
<feature type="domain" description="TonB-dependent receptor-like beta-barrel" evidence="14">
    <location>
        <begin position="262"/>
        <end position="714"/>
    </location>
</feature>
<evidence type="ECO:0000256" key="5">
    <source>
        <dbReference type="ARBA" id="ARBA00022692"/>
    </source>
</evidence>
<feature type="region of interest" description="Disordered" evidence="12">
    <location>
        <begin position="569"/>
        <end position="589"/>
    </location>
</feature>
<protein>
    <submittedName>
        <fullName evidence="16">TonB-dependent siderophore receptor</fullName>
    </submittedName>
</protein>
<evidence type="ECO:0000256" key="9">
    <source>
        <dbReference type="ARBA" id="ARBA00023237"/>
    </source>
</evidence>
<dbReference type="InterPro" id="IPR012910">
    <property type="entry name" value="Plug_dom"/>
</dbReference>
<feature type="signal peptide" evidence="13">
    <location>
        <begin position="1"/>
        <end position="32"/>
    </location>
</feature>
<dbReference type="InterPro" id="IPR039426">
    <property type="entry name" value="TonB-dep_rcpt-like"/>
</dbReference>
<dbReference type="InterPro" id="IPR000531">
    <property type="entry name" value="Beta-barrel_TonB"/>
</dbReference>
<evidence type="ECO:0000259" key="15">
    <source>
        <dbReference type="Pfam" id="PF07715"/>
    </source>
</evidence>